<keyword evidence="3" id="KW-1185">Reference proteome</keyword>
<organism evidence="2 3">
    <name type="scientific">Saccharomonospora piscinae</name>
    <dbReference type="NCBI Taxonomy" id="687388"/>
    <lineage>
        <taxon>Bacteria</taxon>
        <taxon>Bacillati</taxon>
        <taxon>Actinomycetota</taxon>
        <taxon>Actinomycetes</taxon>
        <taxon>Pseudonocardiales</taxon>
        <taxon>Pseudonocardiaceae</taxon>
        <taxon>Saccharomonospora</taxon>
    </lineage>
</organism>
<comment type="caution">
    <text evidence="2">The sequence shown here is derived from an EMBL/GenBank/DDBJ whole genome shotgun (WGS) entry which is preliminary data.</text>
</comment>
<evidence type="ECO:0000313" key="3">
    <source>
        <dbReference type="Proteomes" id="UP000192591"/>
    </source>
</evidence>
<evidence type="ECO:0000256" key="1">
    <source>
        <dbReference type="SAM" id="MobiDB-lite"/>
    </source>
</evidence>
<dbReference type="STRING" id="1962155.B1813_05660"/>
<accession>A0A1V9AAN0</accession>
<dbReference type="RefSeq" id="WP_081190904.1">
    <property type="nucleotide sequence ID" value="NZ_MWIH01000003.1"/>
</dbReference>
<gene>
    <name evidence="2" type="ORF">B1813_05660</name>
</gene>
<proteinExistence type="predicted"/>
<feature type="region of interest" description="Disordered" evidence="1">
    <location>
        <begin position="1"/>
        <end position="63"/>
    </location>
</feature>
<feature type="region of interest" description="Disordered" evidence="1">
    <location>
        <begin position="221"/>
        <end position="248"/>
    </location>
</feature>
<protein>
    <recommendedName>
        <fullName evidence="4">DUF3710 domain-containing protein</fullName>
    </recommendedName>
</protein>
<evidence type="ECO:0008006" key="4">
    <source>
        <dbReference type="Google" id="ProtNLM"/>
    </source>
</evidence>
<dbReference type="AlphaFoldDB" id="A0A1V9AAN0"/>
<sequence>MGIFGRRKRGTAAGSEPESDVAVSATADDDNDGDGYGGGRGDSGGEPHGEAGPYDVDEAPDDGVARMDLGSIRVPVPNGAQVQVEMDQANGTVRAVHIVTSHGQVTVSAYAAPRSGGLWREVSGELADQLRADGARVSLGRGEWGMELSAIVGEVALRFVGVDGPRWMLRGVIAGPQSEAARAPEVLRDIVRGTVVDRGEAPMPVRTPLQITLPEAIAAHLKNRQEQAANQQSSPSQAPSPPQRSPRP</sequence>
<dbReference type="Pfam" id="PF12502">
    <property type="entry name" value="DUF3710"/>
    <property type="match status" value="1"/>
</dbReference>
<dbReference type="EMBL" id="MWIH01000003">
    <property type="protein sequence ID" value="OQO93994.1"/>
    <property type="molecule type" value="Genomic_DNA"/>
</dbReference>
<feature type="compositionally biased region" description="Basic residues" evidence="1">
    <location>
        <begin position="1"/>
        <end position="10"/>
    </location>
</feature>
<evidence type="ECO:0000313" key="2">
    <source>
        <dbReference type="EMBL" id="OQO93994.1"/>
    </source>
</evidence>
<name>A0A1V9AAN0_SACPI</name>
<feature type="compositionally biased region" description="Low complexity" evidence="1">
    <location>
        <begin position="227"/>
        <end position="237"/>
    </location>
</feature>
<dbReference type="Proteomes" id="UP000192591">
    <property type="component" value="Unassembled WGS sequence"/>
</dbReference>
<dbReference type="InterPro" id="IPR022183">
    <property type="entry name" value="DUF3710"/>
</dbReference>
<feature type="compositionally biased region" description="Pro residues" evidence="1">
    <location>
        <begin position="238"/>
        <end position="248"/>
    </location>
</feature>
<reference evidence="2 3" key="1">
    <citation type="submission" date="2017-02" db="EMBL/GenBank/DDBJ databases">
        <title>Draft genome of Saccharomonospora sp. 154.</title>
        <authorList>
            <person name="Alonso-Carmona G.S."/>
            <person name="De La Haba R."/>
            <person name="Vera-Gargallo B."/>
            <person name="Sandoval-Trujillo A.H."/>
            <person name="Ramirez-Duran N."/>
            <person name="Ventosa A."/>
        </authorList>
    </citation>
    <scope>NUCLEOTIDE SEQUENCE [LARGE SCALE GENOMIC DNA]</scope>
    <source>
        <strain evidence="2 3">LRS4.154</strain>
    </source>
</reference>